<evidence type="ECO:0000313" key="3">
    <source>
        <dbReference type="Proteomes" id="UP001595807"/>
    </source>
</evidence>
<feature type="transmembrane region" description="Helical" evidence="1">
    <location>
        <begin position="6"/>
        <end position="27"/>
    </location>
</feature>
<dbReference type="EMBL" id="JBHRZV010000039">
    <property type="protein sequence ID" value="MFC3928040.1"/>
    <property type="molecule type" value="Genomic_DNA"/>
</dbReference>
<accession>A0ABV8CVB8</accession>
<keyword evidence="1" id="KW-0472">Membrane</keyword>
<sequence length="118" mass="13763">MTTYRIFAIVLIILTPIVAQILVSLLGLRRRFRTNMADLALPLFAYEIVLVSGKFFTHSFLFPYLIVMSILSIIIILFLLKKSKVFSFKRWLKFFWRAGFLLTFAFYIGTVVAIFLVK</sequence>
<feature type="transmembrane region" description="Helical" evidence="1">
    <location>
        <begin position="62"/>
        <end position="80"/>
    </location>
</feature>
<dbReference type="InterPro" id="IPR024515">
    <property type="entry name" value="DUF3397"/>
</dbReference>
<protein>
    <submittedName>
        <fullName evidence="2">DUF3397 family protein</fullName>
    </submittedName>
</protein>
<evidence type="ECO:0000256" key="1">
    <source>
        <dbReference type="SAM" id="Phobius"/>
    </source>
</evidence>
<dbReference type="Proteomes" id="UP001595807">
    <property type="component" value="Unassembled WGS sequence"/>
</dbReference>
<keyword evidence="3" id="KW-1185">Reference proteome</keyword>
<dbReference type="Pfam" id="PF11877">
    <property type="entry name" value="DUF3397"/>
    <property type="match status" value="1"/>
</dbReference>
<proteinExistence type="predicted"/>
<keyword evidence="1" id="KW-1133">Transmembrane helix</keyword>
<dbReference type="RefSeq" id="WP_380426227.1">
    <property type="nucleotide sequence ID" value="NZ_JBHRZV010000039.1"/>
</dbReference>
<keyword evidence="1" id="KW-0812">Transmembrane</keyword>
<organism evidence="2 3">
    <name type="scientific">Streptococcus caprae</name>
    <dbReference type="NCBI Taxonomy" id="1640501"/>
    <lineage>
        <taxon>Bacteria</taxon>
        <taxon>Bacillati</taxon>
        <taxon>Bacillota</taxon>
        <taxon>Bacilli</taxon>
        <taxon>Lactobacillales</taxon>
        <taxon>Streptococcaceae</taxon>
        <taxon>Streptococcus</taxon>
    </lineage>
</organism>
<evidence type="ECO:0000313" key="2">
    <source>
        <dbReference type="EMBL" id="MFC3928040.1"/>
    </source>
</evidence>
<feature type="transmembrane region" description="Helical" evidence="1">
    <location>
        <begin position="94"/>
        <end position="117"/>
    </location>
</feature>
<gene>
    <name evidence="2" type="ORF">ACFORF_05480</name>
</gene>
<reference evidence="3" key="1">
    <citation type="journal article" date="2019" name="Int. J. Syst. Evol. Microbiol.">
        <title>The Global Catalogue of Microorganisms (GCM) 10K type strain sequencing project: providing services to taxonomists for standard genome sequencing and annotation.</title>
        <authorList>
            <consortium name="The Broad Institute Genomics Platform"/>
            <consortium name="The Broad Institute Genome Sequencing Center for Infectious Disease"/>
            <person name="Wu L."/>
            <person name="Ma J."/>
        </authorList>
    </citation>
    <scope>NUCLEOTIDE SEQUENCE [LARGE SCALE GENOMIC DNA]</scope>
    <source>
        <strain evidence="3">CCUG 67170</strain>
    </source>
</reference>
<name>A0ABV8CVB8_9STRE</name>
<comment type="caution">
    <text evidence="2">The sequence shown here is derived from an EMBL/GenBank/DDBJ whole genome shotgun (WGS) entry which is preliminary data.</text>
</comment>